<dbReference type="InterPro" id="IPR029044">
    <property type="entry name" value="Nucleotide-diphossugar_trans"/>
</dbReference>
<organism evidence="9 10">
    <name type="scientific">Cylindrodendrum hubeiense</name>
    <dbReference type="NCBI Taxonomy" id="595255"/>
    <lineage>
        <taxon>Eukaryota</taxon>
        <taxon>Fungi</taxon>
        <taxon>Dikarya</taxon>
        <taxon>Ascomycota</taxon>
        <taxon>Pezizomycotina</taxon>
        <taxon>Sordariomycetes</taxon>
        <taxon>Hypocreomycetidae</taxon>
        <taxon>Hypocreales</taxon>
        <taxon>Nectriaceae</taxon>
        <taxon>Cylindrodendrum</taxon>
    </lineage>
</organism>
<dbReference type="Proteomes" id="UP000722485">
    <property type="component" value="Unassembled WGS sequence"/>
</dbReference>
<evidence type="ECO:0000313" key="9">
    <source>
        <dbReference type="EMBL" id="KAF7548461.1"/>
    </source>
</evidence>
<dbReference type="PANTHER" id="PTHR47844:SF1">
    <property type="entry name" value="EXOSTOSIN-LIKE 2"/>
    <property type="match status" value="1"/>
</dbReference>
<accession>A0A9P5HB72</accession>
<dbReference type="AlphaFoldDB" id="A0A9P5HB72"/>
<keyword evidence="2" id="KW-0328">Glycosyltransferase</keyword>
<keyword evidence="10" id="KW-1185">Reference proteome</keyword>
<dbReference type="GO" id="GO:0016757">
    <property type="term" value="F:glycosyltransferase activity"/>
    <property type="evidence" value="ECO:0007669"/>
    <property type="project" value="UniProtKB-KW"/>
</dbReference>
<keyword evidence="7" id="KW-0325">Glycoprotein</keyword>
<sequence>MEVNSSWMGPALVAFTVLVAFRYSRLLGNLTGAAFYRPFPIPAHPAITCRDCTVIMPIVDLGNPHLEQCIRSILRNRIQALFLVTVGTQYRNRLHDLISELRFEFPNTVIHVGALPKANKRSQIAHAIPQVTTGITILSDDCVFWPNRFLTAALAPFTDSHVGGVGTNKRIRRDATGFGWESFWGFLESVYFEALNYETRATNAIDGSVSVIGGQTALYRTNIVQTPEFLDAFQNEYFFFGKCGPIAAGDDNFITRWLFQHDWRIGIQSTGNACVEIPTSTASQFISHCDRRSRNSWRSDVTMLFCTPKLWKHYSWGTYAIHLSNLFNFPLFYDAALIISFAFTGYGTEMPWLFAVLVTGIFLTKLAKAVPVLLQSPMDVVFIPGLIIFDYLLTFLKLKTLFTSCNKHWGGRRVADLEDGPRDEIGWIWGDGHGMWVLLS</sequence>
<dbReference type="GO" id="GO:0016020">
    <property type="term" value="C:membrane"/>
    <property type="evidence" value="ECO:0007669"/>
    <property type="project" value="UniProtKB-SubCell"/>
</dbReference>
<feature type="transmembrane region" description="Helical" evidence="8">
    <location>
        <begin position="380"/>
        <end position="398"/>
    </location>
</feature>
<evidence type="ECO:0000256" key="2">
    <source>
        <dbReference type="ARBA" id="ARBA00022676"/>
    </source>
</evidence>
<dbReference type="Pfam" id="PF13641">
    <property type="entry name" value="Glyco_tranf_2_3"/>
    <property type="match status" value="1"/>
</dbReference>
<evidence type="ECO:0008006" key="11">
    <source>
        <dbReference type="Google" id="ProtNLM"/>
    </source>
</evidence>
<keyword evidence="5 8" id="KW-1133">Transmembrane helix</keyword>
<evidence type="ECO:0000256" key="6">
    <source>
        <dbReference type="ARBA" id="ARBA00023136"/>
    </source>
</evidence>
<evidence type="ECO:0000256" key="8">
    <source>
        <dbReference type="SAM" id="Phobius"/>
    </source>
</evidence>
<keyword evidence="6 8" id="KW-0472">Membrane</keyword>
<comment type="caution">
    <text evidence="9">The sequence shown here is derived from an EMBL/GenBank/DDBJ whole genome shotgun (WGS) entry which is preliminary data.</text>
</comment>
<evidence type="ECO:0000256" key="3">
    <source>
        <dbReference type="ARBA" id="ARBA00022679"/>
    </source>
</evidence>
<proteinExistence type="predicted"/>
<evidence type="ECO:0000313" key="10">
    <source>
        <dbReference type="Proteomes" id="UP000722485"/>
    </source>
</evidence>
<keyword evidence="4 8" id="KW-0812">Transmembrane</keyword>
<comment type="subcellular location">
    <subcellularLocation>
        <location evidence="1">Membrane</location>
    </subcellularLocation>
</comment>
<evidence type="ECO:0000256" key="4">
    <source>
        <dbReference type="ARBA" id="ARBA00022692"/>
    </source>
</evidence>
<name>A0A9P5HB72_9HYPO</name>
<evidence type="ECO:0000256" key="7">
    <source>
        <dbReference type="ARBA" id="ARBA00023180"/>
    </source>
</evidence>
<gene>
    <name evidence="9" type="ORF">G7Z17_g7029</name>
</gene>
<dbReference type="EMBL" id="JAANBB010000147">
    <property type="protein sequence ID" value="KAF7548461.1"/>
    <property type="molecule type" value="Genomic_DNA"/>
</dbReference>
<dbReference type="InterPro" id="IPR052427">
    <property type="entry name" value="Glycosyltrans_GT2/GT47"/>
</dbReference>
<reference evidence="9" key="1">
    <citation type="submission" date="2020-03" db="EMBL/GenBank/DDBJ databases">
        <title>Draft Genome Sequence of Cylindrodendrum hubeiense.</title>
        <authorList>
            <person name="Buettner E."/>
            <person name="Kellner H."/>
        </authorList>
    </citation>
    <scope>NUCLEOTIDE SEQUENCE</scope>
    <source>
        <strain evidence="9">IHI 201604</strain>
    </source>
</reference>
<evidence type="ECO:0000256" key="5">
    <source>
        <dbReference type="ARBA" id="ARBA00022989"/>
    </source>
</evidence>
<evidence type="ECO:0000256" key="1">
    <source>
        <dbReference type="ARBA" id="ARBA00004370"/>
    </source>
</evidence>
<dbReference type="SUPFAM" id="SSF53448">
    <property type="entry name" value="Nucleotide-diphospho-sugar transferases"/>
    <property type="match status" value="1"/>
</dbReference>
<dbReference type="PANTHER" id="PTHR47844">
    <property type="entry name" value="SYNTHASE CPS1, PUTATIVE (AFU_ORTHOLOGUE AFUA_7G02500)-RELATED"/>
    <property type="match status" value="1"/>
</dbReference>
<keyword evidence="3" id="KW-0808">Transferase</keyword>
<protein>
    <recommendedName>
        <fullName evidence="11">Polysaccharide synthase</fullName>
    </recommendedName>
</protein>
<dbReference type="OrthoDB" id="2849215at2759"/>